<feature type="compositionally biased region" description="Gly residues" evidence="1">
    <location>
        <begin position="277"/>
        <end position="294"/>
    </location>
</feature>
<evidence type="ECO:0000256" key="1">
    <source>
        <dbReference type="SAM" id="MobiDB-lite"/>
    </source>
</evidence>
<accession>A0A926DZ70</accession>
<dbReference type="RefSeq" id="WP_249283881.1">
    <property type="nucleotide sequence ID" value="NZ_JACRST010000073.1"/>
</dbReference>
<feature type="region of interest" description="Disordered" evidence="1">
    <location>
        <begin position="277"/>
        <end position="299"/>
    </location>
</feature>
<dbReference type="EMBL" id="JACRST010000073">
    <property type="protein sequence ID" value="MBC8547945.1"/>
    <property type="molecule type" value="Genomic_DNA"/>
</dbReference>
<dbReference type="AlphaFoldDB" id="A0A926DZ70"/>
<protein>
    <submittedName>
        <fullName evidence="2">Uncharacterized protein</fullName>
    </submittedName>
</protein>
<sequence>MPTIIRVGGYRKPTPSLFGDGSDGDFYLAANETHIEPVTVPHQSVVEKNYKSLTIEAGALYQCSDCNAGLVIRVKGDCTIHGTIDQSGKAPKTNPNNNYPYPEDLVCGDGGDGGGGGPYNSDYRTQGPGGSAMPARAYGGGYGAGGGGGAGSGSSQYGGKGGDSNTITIDIPTENLFVQKSGQYGGGGKPNDSSGGAGGNGNYGGGIVLIYVGGSLALDGAIKCNGMDGENGLNSTDKYTNCGGGGGGGGGGGAVYVVHNESLPSITGLLNVSGGAGGTGGSGTGSGGGDGSTGQAGTNGTVTVKQYVKGMTA</sequence>
<dbReference type="Proteomes" id="UP000653127">
    <property type="component" value="Unassembled WGS sequence"/>
</dbReference>
<keyword evidence="3" id="KW-1185">Reference proteome</keyword>
<proteinExistence type="predicted"/>
<name>A0A926DZ70_9FIRM</name>
<feature type="region of interest" description="Disordered" evidence="1">
    <location>
        <begin position="108"/>
        <end position="132"/>
    </location>
</feature>
<feature type="compositionally biased region" description="Gly residues" evidence="1">
    <location>
        <begin position="108"/>
        <end position="118"/>
    </location>
</feature>
<gene>
    <name evidence="2" type="ORF">H8711_13630</name>
</gene>
<organism evidence="2 3">
    <name type="scientific">Ligaoa zhengdingensis</name>
    <dbReference type="NCBI Taxonomy" id="2763658"/>
    <lineage>
        <taxon>Bacteria</taxon>
        <taxon>Bacillati</taxon>
        <taxon>Bacillota</taxon>
        <taxon>Clostridia</taxon>
        <taxon>Eubacteriales</taxon>
        <taxon>Oscillospiraceae</taxon>
        <taxon>Ligaoa</taxon>
    </lineage>
</organism>
<evidence type="ECO:0000313" key="2">
    <source>
        <dbReference type="EMBL" id="MBC8547945.1"/>
    </source>
</evidence>
<evidence type="ECO:0000313" key="3">
    <source>
        <dbReference type="Proteomes" id="UP000653127"/>
    </source>
</evidence>
<comment type="caution">
    <text evidence="2">The sequence shown here is derived from an EMBL/GenBank/DDBJ whole genome shotgun (WGS) entry which is preliminary data.</text>
</comment>
<reference evidence="2" key="1">
    <citation type="submission" date="2020-08" db="EMBL/GenBank/DDBJ databases">
        <title>Genome public.</title>
        <authorList>
            <person name="Liu C."/>
            <person name="Sun Q."/>
        </authorList>
    </citation>
    <scope>NUCLEOTIDE SEQUENCE</scope>
    <source>
        <strain evidence="2">NSJ-31</strain>
    </source>
</reference>